<dbReference type="InterPro" id="IPR013783">
    <property type="entry name" value="Ig-like_fold"/>
</dbReference>
<dbReference type="CDD" id="cd00063">
    <property type="entry name" value="FN3"/>
    <property type="match status" value="1"/>
</dbReference>
<dbReference type="InterPro" id="IPR007110">
    <property type="entry name" value="Ig-like_dom"/>
</dbReference>
<dbReference type="PANTHER" id="PTHR47633:SF9">
    <property type="entry name" value="NON-SPECIFIC SERINE_THREONINE PROTEIN KINASE"/>
    <property type="match status" value="1"/>
</dbReference>
<dbReference type="InterPro" id="IPR017441">
    <property type="entry name" value="Protein_kinase_ATP_BS"/>
</dbReference>
<dbReference type="Pfam" id="PF00041">
    <property type="entry name" value="fn3"/>
    <property type="match status" value="1"/>
</dbReference>
<dbReference type="Gene3D" id="1.10.510.10">
    <property type="entry name" value="Transferase(Phosphotransferase) domain 1"/>
    <property type="match status" value="1"/>
</dbReference>
<keyword evidence="11" id="KW-1185">Reference proteome</keyword>
<dbReference type="PRINTS" id="PR00014">
    <property type="entry name" value="FNTYPEIII"/>
</dbReference>
<evidence type="ECO:0000256" key="2">
    <source>
        <dbReference type="ARBA" id="ARBA00022737"/>
    </source>
</evidence>
<dbReference type="SMART" id="SM00220">
    <property type="entry name" value="S_TKc"/>
    <property type="match status" value="1"/>
</dbReference>
<keyword evidence="4 6" id="KW-0067">ATP-binding</keyword>
<proteinExistence type="inferred from homology"/>
<dbReference type="InterPro" id="IPR011009">
    <property type="entry name" value="Kinase-like_dom_sf"/>
</dbReference>
<reference evidence="10" key="2">
    <citation type="submission" date="2025-09" db="UniProtKB">
        <authorList>
            <consortium name="Ensembl"/>
        </authorList>
    </citation>
    <scope>IDENTIFICATION</scope>
</reference>
<dbReference type="InterPro" id="IPR000719">
    <property type="entry name" value="Prot_kinase_dom"/>
</dbReference>
<reference evidence="10" key="1">
    <citation type="submission" date="2025-08" db="UniProtKB">
        <authorList>
            <consortium name="Ensembl"/>
        </authorList>
    </citation>
    <scope>IDENTIFICATION</scope>
</reference>
<evidence type="ECO:0000259" key="8">
    <source>
        <dbReference type="PROSITE" id="PS50835"/>
    </source>
</evidence>
<feature type="domain" description="Ig-like" evidence="8">
    <location>
        <begin position="13"/>
        <end position="112"/>
    </location>
</feature>
<dbReference type="InterPro" id="IPR008271">
    <property type="entry name" value="Ser/Thr_kinase_AS"/>
</dbReference>
<dbReference type="InterPro" id="IPR013098">
    <property type="entry name" value="Ig_I-set"/>
</dbReference>
<dbReference type="Gene3D" id="2.60.40.10">
    <property type="entry name" value="Immunoglobulins"/>
    <property type="match status" value="4"/>
</dbReference>
<dbReference type="SMART" id="SM00408">
    <property type="entry name" value="IGc2"/>
    <property type="match status" value="2"/>
</dbReference>
<evidence type="ECO:0000256" key="6">
    <source>
        <dbReference type="PROSITE-ProRule" id="PRU10141"/>
    </source>
</evidence>
<dbReference type="Pfam" id="PF00069">
    <property type="entry name" value="Pkinase"/>
    <property type="match status" value="1"/>
</dbReference>
<feature type="domain" description="Fibronectin type-III" evidence="9">
    <location>
        <begin position="267"/>
        <end position="367"/>
    </location>
</feature>
<dbReference type="SMART" id="SM00060">
    <property type="entry name" value="FN3"/>
    <property type="match status" value="1"/>
</dbReference>
<evidence type="ECO:0000256" key="5">
    <source>
        <dbReference type="ARBA" id="ARBA00023319"/>
    </source>
</evidence>
<keyword evidence="5" id="KW-0393">Immunoglobulin domain</keyword>
<dbReference type="InterPro" id="IPR036116">
    <property type="entry name" value="FN3_sf"/>
</dbReference>
<dbReference type="SUPFAM" id="SSF48726">
    <property type="entry name" value="Immunoglobulin"/>
    <property type="match status" value="3"/>
</dbReference>
<evidence type="ECO:0000256" key="3">
    <source>
        <dbReference type="ARBA" id="ARBA00022741"/>
    </source>
</evidence>
<dbReference type="Pfam" id="PF07679">
    <property type="entry name" value="I-set"/>
    <property type="match status" value="3"/>
</dbReference>
<dbReference type="PROSITE" id="PS00108">
    <property type="entry name" value="PROTEIN_KINASE_ST"/>
    <property type="match status" value="1"/>
</dbReference>
<dbReference type="InterPro" id="IPR036179">
    <property type="entry name" value="Ig-like_dom_sf"/>
</dbReference>
<feature type="binding site" evidence="6">
    <location>
        <position position="405"/>
    </location>
    <ligand>
        <name>ATP</name>
        <dbReference type="ChEBI" id="CHEBI:30616"/>
    </ligand>
</feature>
<name>A0A671S5R4_9TELE</name>
<dbReference type="SUPFAM" id="SSF56112">
    <property type="entry name" value="Protein kinase-like (PK-like)"/>
    <property type="match status" value="1"/>
</dbReference>
<evidence type="ECO:0000256" key="4">
    <source>
        <dbReference type="ARBA" id="ARBA00022840"/>
    </source>
</evidence>
<dbReference type="InterPro" id="IPR003599">
    <property type="entry name" value="Ig_sub"/>
</dbReference>
<sequence length="778" mass="86530">MACHVFAWFSISPQKKIAMICSFRFCLLFPVLLIAYQPPISFDCVIVGNPPPTVRWFKDGKMLEENDHYMINEDQEGHHQLIITAVLPADMGVYRCMAENDSGIASSKAELRVDSEYTSNLRAIVGGSPDICLCSGPPYRKETKSPTTQNHLNYFKLCVSRLSFCSPGAVAEFLDPQQQVVVCVGGTARLHCRFRSSGPVASCWIHDTEKVVLEGPRVCATNTSSSSTLVLSDVLPVDVGSYSLFVRNRGGTAYRTISLCVIDCPDPPASCPFVSQLTRSSLVLSWSGPCFDGGSAITGYVVEFQRLDQTEPGDWAELTNQCQNTSYRVRSGLAPQGQYRFRVRACNAAGVSEPQQEVTSYVEVVPDTTHKARDHYHVREKLGVGKFGEVYRMTHKHTGQVYAGKFYRARVSREKTAARQEIKLMNELRHSKLVQCLAAYDTPSEIVMILEYIAGGELFERIVDENFEHTEPNSVNYMRQILEGIQYIQSKHIVHLDLKPENIVCVNRAGTAAFFSPERFVAPEVVNYEPVDLATDMWSIGVICYILLSGESPFQGNSDAETLALVTAAQWEFDPESFGDITDEAKDFISGLLRKDKRTRLSCEKALAHPWIALFDDSNSRSTKSLNKEKMRRFLARQKWKKAGKALLALTRMARWSKSDGQPSPISVDEAEQAVASLENQLRSEPRFHQALHDLTEGCGATVHLACTIQGYPDPEVLWLFDEAPLEKNGRVQMNSDQNGTCTLTLAQVQPGDSGIYKCCASNSLGQALCSARLTVQL</sequence>
<dbReference type="PROSITE" id="PS00107">
    <property type="entry name" value="PROTEIN_KINASE_ATP"/>
    <property type="match status" value="1"/>
</dbReference>
<keyword evidence="2" id="KW-0677">Repeat</keyword>
<protein>
    <submittedName>
        <fullName evidence="10">Myosin light chain kinase, smooth muscle-like</fullName>
    </submittedName>
</protein>
<dbReference type="Ensembl" id="ENSSANT00000097119.1">
    <property type="protein sequence ID" value="ENSSANP00000091414.1"/>
    <property type="gene ID" value="ENSSANG00000045160.1"/>
</dbReference>
<evidence type="ECO:0000259" key="9">
    <source>
        <dbReference type="PROSITE" id="PS50853"/>
    </source>
</evidence>
<organism evidence="10 11">
    <name type="scientific">Sinocyclocheilus anshuiensis</name>
    <dbReference type="NCBI Taxonomy" id="1608454"/>
    <lineage>
        <taxon>Eukaryota</taxon>
        <taxon>Metazoa</taxon>
        <taxon>Chordata</taxon>
        <taxon>Craniata</taxon>
        <taxon>Vertebrata</taxon>
        <taxon>Euteleostomi</taxon>
        <taxon>Actinopterygii</taxon>
        <taxon>Neopterygii</taxon>
        <taxon>Teleostei</taxon>
        <taxon>Ostariophysi</taxon>
        <taxon>Cypriniformes</taxon>
        <taxon>Cyprinidae</taxon>
        <taxon>Cyprininae</taxon>
        <taxon>Sinocyclocheilus</taxon>
    </lineage>
</organism>
<dbReference type="Gene3D" id="3.30.200.20">
    <property type="entry name" value="Phosphorylase Kinase, domain 1"/>
    <property type="match status" value="1"/>
</dbReference>
<evidence type="ECO:0000256" key="1">
    <source>
        <dbReference type="ARBA" id="ARBA00006692"/>
    </source>
</evidence>
<dbReference type="SUPFAM" id="SSF49265">
    <property type="entry name" value="Fibronectin type III"/>
    <property type="match status" value="1"/>
</dbReference>
<accession>A0A671S5R4</accession>
<feature type="domain" description="Ig-like" evidence="8">
    <location>
        <begin position="686"/>
        <end position="775"/>
    </location>
</feature>
<evidence type="ECO:0000313" key="11">
    <source>
        <dbReference type="Proteomes" id="UP000472260"/>
    </source>
</evidence>
<dbReference type="AlphaFoldDB" id="A0A671S5R4"/>
<feature type="domain" description="Ig-like" evidence="8">
    <location>
        <begin position="167"/>
        <end position="258"/>
    </location>
</feature>
<dbReference type="InterPro" id="IPR003598">
    <property type="entry name" value="Ig_sub2"/>
</dbReference>
<comment type="similarity">
    <text evidence="1">Belongs to the protein kinase superfamily. CAMK Ser/Thr protein kinase family.</text>
</comment>
<dbReference type="InterPro" id="IPR003961">
    <property type="entry name" value="FN3_dom"/>
</dbReference>
<feature type="domain" description="Protein kinase" evidence="7">
    <location>
        <begin position="376"/>
        <end position="612"/>
    </location>
</feature>
<dbReference type="PROSITE" id="PS50835">
    <property type="entry name" value="IG_LIKE"/>
    <property type="match status" value="3"/>
</dbReference>
<evidence type="ECO:0000313" key="10">
    <source>
        <dbReference type="Ensembl" id="ENSSANP00000091414.1"/>
    </source>
</evidence>
<evidence type="ECO:0000259" key="7">
    <source>
        <dbReference type="PROSITE" id="PS50011"/>
    </source>
</evidence>
<dbReference type="Proteomes" id="UP000472260">
    <property type="component" value="Unassembled WGS sequence"/>
</dbReference>
<dbReference type="PROSITE" id="PS50011">
    <property type="entry name" value="PROTEIN_KINASE_DOM"/>
    <property type="match status" value="1"/>
</dbReference>
<dbReference type="FunFam" id="2.60.40.10:FF:000747">
    <property type="entry name" value="obscurin isoform X6"/>
    <property type="match status" value="1"/>
</dbReference>
<keyword evidence="3 6" id="KW-0547">Nucleotide-binding</keyword>
<dbReference type="GO" id="GO:0004672">
    <property type="term" value="F:protein kinase activity"/>
    <property type="evidence" value="ECO:0007669"/>
    <property type="project" value="InterPro"/>
</dbReference>
<dbReference type="SMART" id="SM00409">
    <property type="entry name" value="IG"/>
    <property type="match status" value="3"/>
</dbReference>
<gene>
    <name evidence="10" type="primary">LOC107667166</name>
</gene>
<dbReference type="PROSITE" id="PS50853">
    <property type="entry name" value="FN3"/>
    <property type="match status" value="1"/>
</dbReference>
<dbReference type="FunFam" id="2.60.40.10:FF:000080">
    <property type="entry name" value="Myosin light chain kinase, smooth muscle"/>
    <property type="match status" value="1"/>
</dbReference>
<dbReference type="GO" id="GO:0005524">
    <property type="term" value="F:ATP binding"/>
    <property type="evidence" value="ECO:0007669"/>
    <property type="project" value="UniProtKB-UniRule"/>
</dbReference>
<dbReference type="PANTHER" id="PTHR47633">
    <property type="entry name" value="IMMUNOGLOBULIN"/>
    <property type="match status" value="1"/>
</dbReference>